<reference evidence="1 2" key="1">
    <citation type="submission" date="2018-02" db="EMBL/GenBank/DDBJ databases">
        <title>The genomes of Aspergillus section Nigri reveals drivers in fungal speciation.</title>
        <authorList>
            <consortium name="DOE Joint Genome Institute"/>
            <person name="Vesth T.C."/>
            <person name="Nybo J."/>
            <person name="Theobald S."/>
            <person name="Brandl J."/>
            <person name="Frisvad J.C."/>
            <person name="Nielsen K.F."/>
            <person name="Lyhne E.K."/>
            <person name="Kogle M.E."/>
            <person name="Kuo A."/>
            <person name="Riley R."/>
            <person name="Clum A."/>
            <person name="Nolan M."/>
            <person name="Lipzen A."/>
            <person name="Salamov A."/>
            <person name="Henrissat B."/>
            <person name="Wiebenga A."/>
            <person name="De vries R.P."/>
            <person name="Grigoriev I.V."/>
            <person name="Mortensen U.H."/>
            <person name="Andersen M.R."/>
            <person name="Baker S.E."/>
        </authorList>
    </citation>
    <scope>NUCLEOTIDE SEQUENCE [LARGE SCALE GENOMIC DNA]</scope>
    <source>
        <strain evidence="1 2">CBS 313.89</strain>
    </source>
</reference>
<sequence>MAGTTWLAWLNGVAYGNYTAAPGDVTAHASLFRPVLHPEQGASKLQTLQKLGKISPCLGYSRPIRYQSGDGSSPYGQADAHVSAISRRRTAVPVKELIPSFRTHFASALGIPRGGG</sequence>
<evidence type="ECO:0000313" key="2">
    <source>
        <dbReference type="Proteomes" id="UP000249789"/>
    </source>
</evidence>
<dbReference type="VEuPathDB" id="FungiDB:BO72DRAFT_58131"/>
<dbReference type="RefSeq" id="XP_040802817.1">
    <property type="nucleotide sequence ID" value="XM_040950543.1"/>
</dbReference>
<organism evidence="1 2">
    <name type="scientific">Aspergillus fijiensis CBS 313.89</name>
    <dbReference type="NCBI Taxonomy" id="1448319"/>
    <lineage>
        <taxon>Eukaryota</taxon>
        <taxon>Fungi</taxon>
        <taxon>Dikarya</taxon>
        <taxon>Ascomycota</taxon>
        <taxon>Pezizomycotina</taxon>
        <taxon>Eurotiomycetes</taxon>
        <taxon>Eurotiomycetidae</taxon>
        <taxon>Eurotiales</taxon>
        <taxon>Aspergillaceae</taxon>
        <taxon>Aspergillus</taxon>
    </lineage>
</organism>
<dbReference type="Proteomes" id="UP000249789">
    <property type="component" value="Unassembled WGS sequence"/>
</dbReference>
<dbReference type="EMBL" id="KZ824635">
    <property type="protein sequence ID" value="RAK78807.1"/>
    <property type="molecule type" value="Genomic_DNA"/>
</dbReference>
<dbReference type="GeneID" id="63867878"/>
<proteinExistence type="predicted"/>
<accession>A0A8G1RU78</accession>
<gene>
    <name evidence="1" type="ORF">BO72DRAFT_58131</name>
</gene>
<name>A0A8G1RU78_9EURO</name>
<keyword evidence="2" id="KW-1185">Reference proteome</keyword>
<evidence type="ECO:0000313" key="1">
    <source>
        <dbReference type="EMBL" id="RAK78807.1"/>
    </source>
</evidence>
<dbReference type="AlphaFoldDB" id="A0A8G1RU78"/>
<protein>
    <submittedName>
        <fullName evidence="1">Uncharacterized protein</fullName>
    </submittedName>
</protein>